<sequence>MAQQRATEKTARSPEKCFKSVALDWHQNNRIWSENHAVRLLASMNNHIFPVLGHLSITELKTHHFTALLKGTEAKGLLEVASRTRQHLCNIIRHAVHQGLIEITRY</sequence>
<evidence type="ECO:0000256" key="3">
    <source>
        <dbReference type="ARBA" id="ARBA00023125"/>
    </source>
</evidence>
<dbReference type="InterPro" id="IPR050808">
    <property type="entry name" value="Phage_Integrase"/>
</dbReference>
<dbReference type="Gene3D" id="1.10.150.130">
    <property type="match status" value="1"/>
</dbReference>
<dbReference type="AlphaFoldDB" id="A0A366I1D4"/>
<name>A0A366I1D4_9GAMM</name>
<keyword evidence="6" id="KW-1185">Reference proteome</keyword>
<dbReference type="InterPro" id="IPR011010">
    <property type="entry name" value="DNA_brk_join_enz"/>
</dbReference>
<evidence type="ECO:0000256" key="2">
    <source>
        <dbReference type="ARBA" id="ARBA00022908"/>
    </source>
</evidence>
<dbReference type="Pfam" id="PF22022">
    <property type="entry name" value="Phage_int_M"/>
    <property type="match status" value="1"/>
</dbReference>
<dbReference type="InterPro" id="IPR010998">
    <property type="entry name" value="Integrase_recombinase_N"/>
</dbReference>
<gene>
    <name evidence="5" type="ORF">DES54_12649</name>
</gene>
<comment type="caution">
    <text evidence="5">The sequence shown here is derived from an EMBL/GenBank/DDBJ whole genome shotgun (WGS) entry which is preliminary data.</text>
</comment>
<dbReference type="GO" id="GO:0003677">
    <property type="term" value="F:DNA binding"/>
    <property type="evidence" value="ECO:0007669"/>
    <property type="project" value="UniProtKB-KW"/>
</dbReference>
<keyword evidence="3" id="KW-0238">DNA-binding</keyword>
<evidence type="ECO:0000259" key="4">
    <source>
        <dbReference type="Pfam" id="PF22022"/>
    </source>
</evidence>
<evidence type="ECO:0000313" key="5">
    <source>
        <dbReference type="EMBL" id="RBP61192.1"/>
    </source>
</evidence>
<comment type="similarity">
    <text evidence="1">Belongs to the 'phage' integrase family.</text>
</comment>
<dbReference type="SUPFAM" id="SSF56349">
    <property type="entry name" value="DNA breaking-rejoining enzymes"/>
    <property type="match status" value="1"/>
</dbReference>
<dbReference type="PANTHER" id="PTHR30629:SF9">
    <property type="entry name" value="PROTEIN INTB-RELATED"/>
    <property type="match status" value="1"/>
</dbReference>
<dbReference type="GO" id="GO:0015074">
    <property type="term" value="P:DNA integration"/>
    <property type="evidence" value="ECO:0007669"/>
    <property type="project" value="UniProtKB-KW"/>
</dbReference>
<dbReference type="Proteomes" id="UP000253046">
    <property type="component" value="Unassembled WGS sequence"/>
</dbReference>
<feature type="domain" description="Phage integrase central" evidence="4">
    <location>
        <begin position="18"/>
        <end position="102"/>
    </location>
</feature>
<reference evidence="5 6" key="1">
    <citation type="submission" date="2018-06" db="EMBL/GenBank/DDBJ databases">
        <title>Genomic Encyclopedia of Type Strains, Phase IV (KMG-IV): sequencing the most valuable type-strain genomes for metagenomic binning, comparative biology and taxonomic classification.</title>
        <authorList>
            <person name="Goeker M."/>
        </authorList>
    </citation>
    <scope>NUCLEOTIDE SEQUENCE [LARGE SCALE GENOMIC DNA]</scope>
    <source>
        <strain evidence="5 6">DSM 30166</strain>
    </source>
</reference>
<accession>A0A366I1D4</accession>
<dbReference type="InterPro" id="IPR053876">
    <property type="entry name" value="Phage_int_M"/>
</dbReference>
<proteinExistence type="inferred from homology"/>
<evidence type="ECO:0000313" key="6">
    <source>
        <dbReference type="Proteomes" id="UP000253046"/>
    </source>
</evidence>
<evidence type="ECO:0000256" key="1">
    <source>
        <dbReference type="ARBA" id="ARBA00008857"/>
    </source>
</evidence>
<dbReference type="PANTHER" id="PTHR30629">
    <property type="entry name" value="PROPHAGE INTEGRASE"/>
    <property type="match status" value="1"/>
</dbReference>
<protein>
    <recommendedName>
        <fullName evidence="4">Phage integrase central domain-containing protein</fullName>
    </recommendedName>
</protein>
<dbReference type="EMBL" id="QNRY01000026">
    <property type="protein sequence ID" value="RBP61192.1"/>
    <property type="molecule type" value="Genomic_DNA"/>
</dbReference>
<keyword evidence="2" id="KW-0229">DNA integration</keyword>
<organism evidence="5 6">
    <name type="scientific">Brenneria salicis ATCC 15712 = DSM 30166</name>
    <dbReference type="NCBI Taxonomy" id="714314"/>
    <lineage>
        <taxon>Bacteria</taxon>
        <taxon>Pseudomonadati</taxon>
        <taxon>Pseudomonadota</taxon>
        <taxon>Gammaproteobacteria</taxon>
        <taxon>Enterobacterales</taxon>
        <taxon>Pectobacteriaceae</taxon>
        <taxon>Brenneria</taxon>
    </lineage>
</organism>